<evidence type="ECO:0000256" key="4">
    <source>
        <dbReference type="ARBA" id="ARBA00022898"/>
    </source>
</evidence>
<evidence type="ECO:0000256" key="3">
    <source>
        <dbReference type="ARBA" id="ARBA00022679"/>
    </source>
</evidence>
<evidence type="ECO:0000256" key="2">
    <source>
        <dbReference type="ARBA" id="ARBA00022576"/>
    </source>
</evidence>
<protein>
    <submittedName>
        <fullName evidence="6">Ornithine aminotransferase</fullName>
    </submittedName>
</protein>
<evidence type="ECO:0000256" key="1">
    <source>
        <dbReference type="ARBA" id="ARBA00001933"/>
    </source>
</evidence>
<comment type="caution">
    <text evidence="6">The sequence shown here is derived from an EMBL/GenBank/DDBJ whole genome shotgun (WGS) entry which is preliminary data.</text>
</comment>
<dbReference type="GO" id="GO:0008483">
    <property type="term" value="F:transaminase activity"/>
    <property type="evidence" value="ECO:0007669"/>
    <property type="project" value="UniProtKB-KW"/>
</dbReference>
<dbReference type="Gene3D" id="3.90.1150.10">
    <property type="entry name" value="Aspartate Aminotransferase, domain 1"/>
    <property type="match status" value="1"/>
</dbReference>
<proteinExistence type="inferred from homology"/>
<dbReference type="InterPro" id="IPR015421">
    <property type="entry name" value="PyrdxlP-dep_Trfase_major"/>
</dbReference>
<dbReference type="EMBL" id="LELG01000133">
    <property type="protein sequence ID" value="KMQ80210.1"/>
    <property type="molecule type" value="Genomic_DNA"/>
</dbReference>
<dbReference type="InterPro" id="IPR005814">
    <property type="entry name" value="Aminotrans_3"/>
</dbReference>
<sequence length="473" mass="52370">MDELWSFASHRKVMEFDELDLGLRACVRDGDGVADHYGGRTPFTFVDQRGDEILLLERLDDGRVRTGTAYNMTGGYGTGILGDDVKHLGVRFAGFLDHATTTNDEFHSVERFRLVSRIKRLLADHTETRDADWELTFTSTGSEAMDLALQLVLLDGFHLASGVDARRERDVVIACHGAWHGWVLGTNQMLDRRQFTDGLPRMASTRVVFMQYGDLDDLQTVFSACHGRIRAVVVEGILGDGGVVRGSDAWWESLFGLCSKENARLIDDEVLTGFRTGAMLALPRGRAPDCVTLGKALGFGLFPISAVAWRRPSLLLRAGVGMRTFNARPFQAAVVDAGLDHLERHALFARSAGLGEWAIGELREIARNYPGVFKAVRGQGFLIGIELADDLARQGHRIRDELLRHGVLVEVESGIFSRKLPRSARVNETLRLTPPLTVSELSLADGIHRIATYASRLAEQSDFRELVTIKDDA</sequence>
<comment type="similarity">
    <text evidence="5">Belongs to the class-III pyridoxal-phosphate-dependent aminotransferase family.</text>
</comment>
<dbReference type="InterPro" id="IPR015422">
    <property type="entry name" value="PyrdxlP-dep_Trfase_small"/>
</dbReference>
<accession>A0ABR5HLM1</accession>
<dbReference type="Pfam" id="PF00202">
    <property type="entry name" value="Aminotran_3"/>
    <property type="match status" value="1"/>
</dbReference>
<keyword evidence="2 6" id="KW-0032">Aminotransferase</keyword>
<comment type="cofactor">
    <cofactor evidence="1">
        <name>pyridoxal 5'-phosphate</name>
        <dbReference type="ChEBI" id="CHEBI:597326"/>
    </cofactor>
</comment>
<reference evidence="6 7" key="1">
    <citation type="submission" date="2015-06" db="EMBL/GenBank/DDBJ databases">
        <title>Comparative genomics of Burkholderia leaf nodule symbionts.</title>
        <authorList>
            <person name="Carlier A."/>
            <person name="Eberl L."/>
            <person name="Pinto-Carbo M."/>
        </authorList>
    </citation>
    <scope>NUCLEOTIDE SEQUENCE [LARGE SCALE GENOMIC DNA]</scope>
    <source>
        <strain evidence="6 7">UZHbot3</strain>
    </source>
</reference>
<dbReference type="InterPro" id="IPR050103">
    <property type="entry name" value="Class-III_PLP-dep_AT"/>
</dbReference>
<dbReference type="PANTHER" id="PTHR11986:SF79">
    <property type="entry name" value="ACETYLORNITHINE AMINOTRANSFERASE, MITOCHONDRIAL"/>
    <property type="match status" value="1"/>
</dbReference>
<dbReference type="Proteomes" id="UP000242951">
    <property type="component" value="Unassembled WGS sequence"/>
</dbReference>
<evidence type="ECO:0000313" key="7">
    <source>
        <dbReference type="Proteomes" id="UP000242951"/>
    </source>
</evidence>
<evidence type="ECO:0000256" key="5">
    <source>
        <dbReference type="RuleBase" id="RU003560"/>
    </source>
</evidence>
<dbReference type="Gene3D" id="3.40.640.10">
    <property type="entry name" value="Type I PLP-dependent aspartate aminotransferase-like (Major domain)"/>
    <property type="match status" value="1"/>
</dbReference>
<organism evidence="6 7">
    <name type="scientific">Candidatus Burkholderia pumila</name>
    <dbReference type="NCBI Taxonomy" id="1090375"/>
    <lineage>
        <taxon>Bacteria</taxon>
        <taxon>Pseudomonadati</taxon>
        <taxon>Pseudomonadota</taxon>
        <taxon>Betaproteobacteria</taxon>
        <taxon>Burkholderiales</taxon>
        <taxon>Burkholderiaceae</taxon>
        <taxon>Burkholderia</taxon>
    </lineage>
</organism>
<dbReference type="SUPFAM" id="SSF53383">
    <property type="entry name" value="PLP-dependent transferases"/>
    <property type="match status" value="1"/>
</dbReference>
<keyword evidence="3" id="KW-0808">Transferase</keyword>
<name>A0ABR5HLM1_9BURK</name>
<gene>
    <name evidence="6" type="ORF">BPMI_03777</name>
</gene>
<dbReference type="InterPro" id="IPR015424">
    <property type="entry name" value="PyrdxlP-dep_Trfase"/>
</dbReference>
<keyword evidence="4 5" id="KW-0663">Pyridoxal phosphate</keyword>
<evidence type="ECO:0000313" key="6">
    <source>
        <dbReference type="EMBL" id="KMQ80210.1"/>
    </source>
</evidence>
<keyword evidence="7" id="KW-1185">Reference proteome</keyword>
<dbReference type="PANTHER" id="PTHR11986">
    <property type="entry name" value="AMINOTRANSFERASE CLASS III"/>
    <property type="match status" value="1"/>
</dbReference>